<dbReference type="GO" id="GO:0004190">
    <property type="term" value="F:aspartic-type endopeptidase activity"/>
    <property type="evidence" value="ECO:0007669"/>
    <property type="project" value="UniProtKB-KW"/>
</dbReference>
<feature type="chain" id="PRO_5040475922" description="Peptidase A1 domain-containing protein" evidence="10">
    <location>
        <begin position="33"/>
        <end position="502"/>
    </location>
</feature>
<dbReference type="FunFam" id="2.40.70.10:FF:000021">
    <property type="entry name" value="Aspartyl protease AED1"/>
    <property type="match status" value="1"/>
</dbReference>
<evidence type="ECO:0000313" key="12">
    <source>
        <dbReference type="EMBL" id="KAJ4980142.1"/>
    </source>
</evidence>
<dbReference type="PRINTS" id="PR00792">
    <property type="entry name" value="PEPSIN"/>
</dbReference>
<dbReference type="EMBL" id="JAMYWD010000002">
    <property type="protein sequence ID" value="KAJ4980142.1"/>
    <property type="molecule type" value="Genomic_DNA"/>
</dbReference>
<dbReference type="FunFam" id="2.40.70.10:FF:000013">
    <property type="entry name" value="Aspartyl protease AED1"/>
    <property type="match status" value="1"/>
</dbReference>
<evidence type="ECO:0000256" key="2">
    <source>
        <dbReference type="ARBA" id="ARBA00022670"/>
    </source>
</evidence>
<evidence type="ECO:0000259" key="11">
    <source>
        <dbReference type="PROSITE" id="PS51767"/>
    </source>
</evidence>
<comment type="caution">
    <text evidence="12">The sequence shown here is derived from an EMBL/GenBank/DDBJ whole genome shotgun (WGS) entry which is preliminary data.</text>
</comment>
<dbReference type="SUPFAM" id="SSF50630">
    <property type="entry name" value="Acid proteases"/>
    <property type="match status" value="1"/>
</dbReference>
<dbReference type="InterPro" id="IPR021109">
    <property type="entry name" value="Peptidase_aspartic_dom_sf"/>
</dbReference>
<evidence type="ECO:0000256" key="6">
    <source>
        <dbReference type="ARBA" id="ARBA00023157"/>
    </source>
</evidence>
<keyword evidence="6" id="KW-1015">Disulfide bond</keyword>
<accession>A0A9Q0R231</accession>
<name>A0A9Q0R231_9MAGN</name>
<keyword evidence="5 8" id="KW-0378">Hydrolase</keyword>
<keyword evidence="4 8" id="KW-0064">Aspartyl protease</keyword>
<protein>
    <recommendedName>
        <fullName evidence="11">Peptidase A1 domain-containing protein</fullName>
    </recommendedName>
</protein>
<comment type="similarity">
    <text evidence="1 8">Belongs to the peptidase A1 family.</text>
</comment>
<evidence type="ECO:0000256" key="9">
    <source>
        <dbReference type="SAM" id="MobiDB-lite"/>
    </source>
</evidence>
<dbReference type="InterPro" id="IPR032861">
    <property type="entry name" value="TAXi_N"/>
</dbReference>
<dbReference type="InterPro" id="IPR001969">
    <property type="entry name" value="Aspartic_peptidase_AS"/>
</dbReference>
<dbReference type="PANTHER" id="PTHR13683">
    <property type="entry name" value="ASPARTYL PROTEASES"/>
    <property type="match status" value="1"/>
</dbReference>
<evidence type="ECO:0000256" key="7">
    <source>
        <dbReference type="PIRSR" id="PIRSR601461-1"/>
    </source>
</evidence>
<dbReference type="InterPro" id="IPR033121">
    <property type="entry name" value="PEPTIDASE_A1"/>
</dbReference>
<proteinExistence type="inferred from homology"/>
<evidence type="ECO:0000256" key="8">
    <source>
        <dbReference type="RuleBase" id="RU000454"/>
    </source>
</evidence>
<evidence type="ECO:0000256" key="5">
    <source>
        <dbReference type="ARBA" id="ARBA00022801"/>
    </source>
</evidence>
<dbReference type="InterPro" id="IPR001461">
    <property type="entry name" value="Aspartic_peptidase_A1"/>
</dbReference>
<evidence type="ECO:0000256" key="4">
    <source>
        <dbReference type="ARBA" id="ARBA00022750"/>
    </source>
</evidence>
<evidence type="ECO:0000313" key="13">
    <source>
        <dbReference type="Proteomes" id="UP001141806"/>
    </source>
</evidence>
<evidence type="ECO:0000256" key="3">
    <source>
        <dbReference type="ARBA" id="ARBA00022729"/>
    </source>
</evidence>
<dbReference type="GO" id="GO:0006508">
    <property type="term" value="P:proteolysis"/>
    <property type="evidence" value="ECO:0007669"/>
    <property type="project" value="UniProtKB-KW"/>
</dbReference>
<dbReference type="PROSITE" id="PS00141">
    <property type="entry name" value="ASP_PROTEASE"/>
    <property type="match status" value="1"/>
</dbReference>
<keyword evidence="13" id="KW-1185">Reference proteome</keyword>
<dbReference type="PROSITE" id="PS51767">
    <property type="entry name" value="PEPTIDASE_A1"/>
    <property type="match status" value="1"/>
</dbReference>
<dbReference type="Gene3D" id="2.40.70.10">
    <property type="entry name" value="Acid Proteases"/>
    <property type="match status" value="2"/>
</dbReference>
<gene>
    <name evidence="12" type="ORF">NE237_010922</name>
</gene>
<evidence type="ECO:0000256" key="1">
    <source>
        <dbReference type="ARBA" id="ARBA00007447"/>
    </source>
</evidence>
<sequence length="502" mass="53073">MATNSSPSSIFLLLSTVLCLVLIFGCSEKAEAYRFEEMTANLQQQSHVVSLSSLMPAEVCSSPAQGSKILSSQLRVAHKDGPCSPLKKEGKAKIPNLHQILIDDQARVKTIHSKISNKDLVDQDPVAPDEQQKKKRKARVADSAAKLPINSGQSLGTGNFVVTIGLGKPKQDFTVVFDTGSDLTWIQCQPCAGQCYSQQDPIFNPSASSTYSNISCNSATCAQLQSATGNIRPCSTTCIYQIVYGDNSYSVGYFATETLTLSSSDVFPKFEFGCGQNNQGLFGSADGLLGLGRDQISTVSQTSQKYGKRFSYCLPSTTSSTGFLAFGSQAGASSSAQYTPLLTDSNNPSFYFLTITGISVGGKSLSIAQSVFTTSGTIIDSGTVITRLPPAAYSALRSAFRQAMSKYPSASAYSILDTCYNLAGYSTISVPTIVLSFGGGTNLNVDQSGILVQASSTQYCLAFAGNSASTDVAILGNKQQQTFEVVYNVAGGKLGFGAQTCS</sequence>
<feature type="domain" description="Peptidase A1" evidence="11">
    <location>
        <begin position="160"/>
        <end position="497"/>
    </location>
</feature>
<dbReference type="Pfam" id="PF14541">
    <property type="entry name" value="TAXi_C"/>
    <property type="match status" value="1"/>
</dbReference>
<feature type="signal peptide" evidence="10">
    <location>
        <begin position="1"/>
        <end position="32"/>
    </location>
</feature>
<feature type="active site" evidence="7">
    <location>
        <position position="178"/>
    </location>
</feature>
<dbReference type="OrthoDB" id="2747330at2759"/>
<dbReference type="CDD" id="cd05472">
    <property type="entry name" value="cnd41_like"/>
    <property type="match status" value="1"/>
</dbReference>
<dbReference type="InterPro" id="IPR032799">
    <property type="entry name" value="TAXi_C"/>
</dbReference>
<evidence type="ECO:0000256" key="10">
    <source>
        <dbReference type="SAM" id="SignalP"/>
    </source>
</evidence>
<feature type="active site" evidence="7">
    <location>
        <position position="380"/>
    </location>
</feature>
<keyword evidence="3 10" id="KW-0732">Signal</keyword>
<dbReference type="AlphaFoldDB" id="A0A9Q0R231"/>
<reference evidence="12" key="1">
    <citation type="journal article" date="2023" name="Plant J.">
        <title>The genome of the king protea, Protea cynaroides.</title>
        <authorList>
            <person name="Chang J."/>
            <person name="Duong T.A."/>
            <person name="Schoeman C."/>
            <person name="Ma X."/>
            <person name="Roodt D."/>
            <person name="Barker N."/>
            <person name="Li Z."/>
            <person name="Van de Peer Y."/>
            <person name="Mizrachi E."/>
        </authorList>
    </citation>
    <scope>NUCLEOTIDE SEQUENCE</scope>
    <source>
        <tissue evidence="12">Young leaves</tissue>
    </source>
</reference>
<organism evidence="12 13">
    <name type="scientific">Protea cynaroides</name>
    <dbReference type="NCBI Taxonomy" id="273540"/>
    <lineage>
        <taxon>Eukaryota</taxon>
        <taxon>Viridiplantae</taxon>
        <taxon>Streptophyta</taxon>
        <taxon>Embryophyta</taxon>
        <taxon>Tracheophyta</taxon>
        <taxon>Spermatophyta</taxon>
        <taxon>Magnoliopsida</taxon>
        <taxon>Proteales</taxon>
        <taxon>Proteaceae</taxon>
        <taxon>Protea</taxon>
    </lineage>
</organism>
<feature type="region of interest" description="Disordered" evidence="9">
    <location>
        <begin position="119"/>
        <end position="143"/>
    </location>
</feature>
<keyword evidence="2 8" id="KW-0645">Protease</keyword>
<dbReference type="InterPro" id="IPR033873">
    <property type="entry name" value="CND41-like"/>
</dbReference>
<dbReference type="PANTHER" id="PTHR13683:SF750">
    <property type="entry name" value="ASPARTYL PROTEASE AED1"/>
    <property type="match status" value="1"/>
</dbReference>
<dbReference type="Proteomes" id="UP001141806">
    <property type="component" value="Unassembled WGS sequence"/>
</dbReference>
<dbReference type="Pfam" id="PF14543">
    <property type="entry name" value="TAXi_N"/>
    <property type="match status" value="1"/>
</dbReference>